<protein>
    <recommendedName>
        <fullName evidence="3">Capsid protein</fullName>
    </recommendedName>
</protein>
<comment type="caution">
    <text evidence="2">The sequence shown here is derived from an EMBL/GenBank/DDBJ whole genome shotgun (WGS) entry which is preliminary data.</text>
</comment>
<organism evidence="2">
    <name type="scientific">human gut metagenome</name>
    <dbReference type="NCBI Taxonomy" id="408170"/>
    <lineage>
        <taxon>unclassified sequences</taxon>
        <taxon>metagenomes</taxon>
        <taxon>organismal metagenomes</taxon>
    </lineage>
</organism>
<evidence type="ECO:0000313" key="2">
    <source>
        <dbReference type="EMBL" id="EKC46794.1"/>
    </source>
</evidence>
<evidence type="ECO:0008006" key="3">
    <source>
        <dbReference type="Google" id="ProtNLM"/>
    </source>
</evidence>
<evidence type="ECO:0000256" key="1">
    <source>
        <dbReference type="ARBA" id="ARBA00009963"/>
    </source>
</evidence>
<reference evidence="2" key="1">
    <citation type="journal article" date="2013" name="Environ. Microbiol.">
        <title>Microbiota from the distal guts of lean and obese adolescents exhibit partial functional redundancy besides clear differences in community structure.</title>
        <authorList>
            <person name="Ferrer M."/>
            <person name="Ruiz A."/>
            <person name="Lanza F."/>
            <person name="Haange S.B."/>
            <person name="Oberbach A."/>
            <person name="Till H."/>
            <person name="Bargiela R."/>
            <person name="Campoy C."/>
            <person name="Segura M.T."/>
            <person name="Richter M."/>
            <person name="von Bergen M."/>
            <person name="Seifert J."/>
            <person name="Suarez A."/>
        </authorList>
    </citation>
    <scope>NUCLEOTIDE SEQUENCE</scope>
</reference>
<dbReference type="Gene3D" id="2.60.169.10">
    <property type="entry name" value="Microviridae F protein"/>
    <property type="match status" value="3"/>
</dbReference>
<dbReference type="GO" id="GO:0005198">
    <property type="term" value="F:structural molecule activity"/>
    <property type="evidence" value="ECO:0007669"/>
    <property type="project" value="InterPro"/>
</dbReference>
<feature type="non-terminal residue" evidence="2">
    <location>
        <position position="512"/>
    </location>
</feature>
<dbReference type="Pfam" id="PF02305">
    <property type="entry name" value="Phage_F"/>
    <property type="match status" value="2"/>
</dbReference>
<accession>K1RTR5</accession>
<dbReference type="InterPro" id="IPR037002">
    <property type="entry name" value="Microviridae_protein_F_sf"/>
</dbReference>
<dbReference type="InterPro" id="IPR003514">
    <property type="entry name" value="Microviridae_protein_F"/>
</dbReference>
<gene>
    <name evidence="2" type="ORF">OBE_16063</name>
</gene>
<dbReference type="SUPFAM" id="SSF88645">
    <property type="entry name" value="ssDNA viruses"/>
    <property type="match status" value="1"/>
</dbReference>
<proteinExistence type="inferred from homology"/>
<dbReference type="EMBL" id="AJWZ01011008">
    <property type="protein sequence ID" value="EKC46794.1"/>
    <property type="molecule type" value="Genomic_DNA"/>
</dbReference>
<comment type="similarity">
    <text evidence="1">Belongs to the microviridae F protein family.</text>
</comment>
<dbReference type="AlphaFoldDB" id="K1RTR5"/>
<sequence>MANKVLGMHRLKNKVNRNAFDLSHRHMFTAQIGELLPVFTQWVNPNETFKIGYNGKTRTAALNTDAFTRIRENIQYYFVPFQSLWKYFEQQVNNLTKGDAGQNISKFASSSTEASKISTSLPYISYRDLGMWLSLMVTHALNACGTYFASHPTIKERSALGFKEYCDSSSGFSDVFVCDGYRYCRAAKLLMSLGYGNFDSVIQYDIYAMAERYVADGNKWNTDSFSSSDYFVIFGSYESAITNSPNLSILPLLAYHKICNDHYRNEKWQPFEPWTCNIDYLSPSDNMNALSFISTDSFSKLMTTIIDLENSNLPIDYFTSVLPRAQYGDESAVLIDSSGSDITMRLNDPADNTIGFMFGGSSYISGDTLRKDGTAPVPYDGSYVAGIETVSTGLGLVGLHGKITGSSSSSSLKISALRSATALQKYKEIQNSNDPDFANQVLAHFGIKPKVDSRVSIFIGGDDKTLSINPQVNTNFLDGGQPDIKAIGTGDLSAGCKFTSTTYGMIIGIYRA</sequence>
<name>K1RTR5_9ZZZZ</name>
<dbReference type="InterPro" id="IPR016184">
    <property type="entry name" value="Capsid/spike_ssDNA_virus"/>
</dbReference>